<keyword evidence="3" id="KW-1185">Reference proteome</keyword>
<dbReference type="SUPFAM" id="SSF101908">
    <property type="entry name" value="Putative isomerase YbhE"/>
    <property type="match status" value="1"/>
</dbReference>
<name>A0ABP1DI31_9APHY</name>
<dbReference type="PROSITE" id="PS50181">
    <property type="entry name" value="FBOX"/>
    <property type="match status" value="1"/>
</dbReference>
<gene>
    <name evidence="2" type="ORF">GFSPODELE1_LOCUS5998</name>
</gene>
<evidence type="ECO:0000259" key="1">
    <source>
        <dbReference type="PROSITE" id="PS50181"/>
    </source>
</evidence>
<evidence type="ECO:0000313" key="3">
    <source>
        <dbReference type="Proteomes" id="UP001497453"/>
    </source>
</evidence>
<dbReference type="InterPro" id="IPR001810">
    <property type="entry name" value="F-box_dom"/>
</dbReference>
<protein>
    <recommendedName>
        <fullName evidence="1">F-box domain-containing protein</fullName>
    </recommendedName>
</protein>
<feature type="domain" description="F-box" evidence="1">
    <location>
        <begin position="34"/>
        <end position="80"/>
    </location>
</feature>
<accession>A0ABP1DI31</accession>
<dbReference type="SUPFAM" id="SSF81383">
    <property type="entry name" value="F-box domain"/>
    <property type="match status" value="1"/>
</dbReference>
<sequence>MPWVSSLNSTAPKELMADLKGSLAPSTSFTVDREWPLNGLPDDLLLLILSFTEVMDIIRLRQTCKRMYKLTKLRWVWSTAIRRLVNEKRLTVPALNHDTKAFSVKHFETRAVHAVKFHENWHSPQPSPRHRIRIQTLDSAIKKVFFLPGRKGEILVTVTNRTIACWEVPLMGSEGFCIAKLVSPADIYDVVINEVPTHDTQIVFNHRAPPGSSDCTVITCHLDEFHGRIVMLRRFSMPYGVGFSLYTLRGNWLVSGSMPYVVNVVAEDKPAMPLSNLEDDTILAVKLVGKYAFIVATKNFQLTQFESNNGEKPSVKILLGGTFRSPLRGATIWAQRTTDVKGPNNSMAEAVSLVLRCADDGFETIKQLDWLYDPNHKSSPSRVPFLPPKTYTRTMMTAPSSCNLVVGMNGKGVFFETKTITTSTRSSYTARCIGGFELVRTEGRPVQRGKLESGSPSKIWHPPCGPPNFVECKKEIYSRRCDMGEILYRRYSLTSVALEDMVGRIAVGDRNGVVEVLEYA</sequence>
<evidence type="ECO:0000313" key="2">
    <source>
        <dbReference type="EMBL" id="CAL1706693.1"/>
    </source>
</evidence>
<organism evidence="2 3">
    <name type="scientific">Somion occarium</name>
    <dbReference type="NCBI Taxonomy" id="3059160"/>
    <lineage>
        <taxon>Eukaryota</taxon>
        <taxon>Fungi</taxon>
        <taxon>Dikarya</taxon>
        <taxon>Basidiomycota</taxon>
        <taxon>Agaricomycotina</taxon>
        <taxon>Agaricomycetes</taxon>
        <taxon>Polyporales</taxon>
        <taxon>Cerrenaceae</taxon>
        <taxon>Somion</taxon>
    </lineage>
</organism>
<dbReference type="Gene3D" id="1.20.1280.50">
    <property type="match status" value="1"/>
</dbReference>
<dbReference type="Pfam" id="PF00646">
    <property type="entry name" value="F-box"/>
    <property type="match status" value="1"/>
</dbReference>
<dbReference type="Proteomes" id="UP001497453">
    <property type="component" value="Chromosome 4"/>
</dbReference>
<dbReference type="EMBL" id="OZ037947">
    <property type="protein sequence ID" value="CAL1706693.1"/>
    <property type="molecule type" value="Genomic_DNA"/>
</dbReference>
<proteinExistence type="predicted"/>
<reference evidence="3" key="1">
    <citation type="submission" date="2024-04" db="EMBL/GenBank/DDBJ databases">
        <authorList>
            <person name="Shaw F."/>
            <person name="Minotto A."/>
        </authorList>
    </citation>
    <scope>NUCLEOTIDE SEQUENCE [LARGE SCALE GENOMIC DNA]</scope>
</reference>
<dbReference type="InterPro" id="IPR036047">
    <property type="entry name" value="F-box-like_dom_sf"/>
</dbReference>